<evidence type="ECO:0000256" key="3">
    <source>
        <dbReference type="ARBA" id="ARBA00022475"/>
    </source>
</evidence>
<evidence type="ECO:0000313" key="10">
    <source>
        <dbReference type="Proteomes" id="UP001596447"/>
    </source>
</evidence>
<dbReference type="InterPro" id="IPR036259">
    <property type="entry name" value="MFS_trans_sf"/>
</dbReference>
<dbReference type="Pfam" id="PF07690">
    <property type="entry name" value="MFS_1"/>
    <property type="match status" value="1"/>
</dbReference>
<feature type="transmembrane region" description="Helical" evidence="7">
    <location>
        <begin position="162"/>
        <end position="182"/>
    </location>
</feature>
<feature type="transmembrane region" description="Helical" evidence="7">
    <location>
        <begin position="251"/>
        <end position="270"/>
    </location>
</feature>
<comment type="subcellular location">
    <subcellularLocation>
        <location evidence="1">Cell membrane</location>
        <topology evidence="1">Multi-pass membrane protein</topology>
    </subcellularLocation>
</comment>
<dbReference type="EMBL" id="JBHTAR010000011">
    <property type="protein sequence ID" value="MFC7201107.1"/>
    <property type="molecule type" value="Genomic_DNA"/>
</dbReference>
<keyword evidence="2" id="KW-0813">Transport</keyword>
<feature type="transmembrane region" description="Helical" evidence="7">
    <location>
        <begin position="41"/>
        <end position="61"/>
    </location>
</feature>
<dbReference type="PROSITE" id="PS50850">
    <property type="entry name" value="MFS"/>
    <property type="match status" value="1"/>
</dbReference>
<gene>
    <name evidence="9" type="ORF">ACFQJ9_17115</name>
</gene>
<dbReference type="Gene3D" id="1.20.1250.20">
    <property type="entry name" value="MFS general substrate transporter like domains"/>
    <property type="match status" value="2"/>
</dbReference>
<protein>
    <submittedName>
        <fullName evidence="9">MFS transporter</fullName>
    </submittedName>
</protein>
<evidence type="ECO:0000313" key="9">
    <source>
        <dbReference type="EMBL" id="MFC7201107.1"/>
    </source>
</evidence>
<comment type="caution">
    <text evidence="9">The sequence shown here is derived from an EMBL/GenBank/DDBJ whole genome shotgun (WGS) entry which is preliminary data.</text>
</comment>
<evidence type="ECO:0000256" key="6">
    <source>
        <dbReference type="ARBA" id="ARBA00023136"/>
    </source>
</evidence>
<dbReference type="RefSeq" id="WP_279527866.1">
    <property type="nucleotide sequence ID" value="NZ_CP122312.1"/>
</dbReference>
<dbReference type="SUPFAM" id="SSF103473">
    <property type="entry name" value="MFS general substrate transporter"/>
    <property type="match status" value="1"/>
</dbReference>
<organism evidence="9 10">
    <name type="scientific">Halospeciosus flavus</name>
    <dbReference type="NCBI Taxonomy" id="3032283"/>
    <lineage>
        <taxon>Archaea</taxon>
        <taxon>Methanobacteriati</taxon>
        <taxon>Methanobacteriota</taxon>
        <taxon>Stenosarchaea group</taxon>
        <taxon>Halobacteria</taxon>
        <taxon>Halobacteriales</taxon>
        <taxon>Halobacteriaceae</taxon>
        <taxon>Halospeciosus</taxon>
    </lineage>
</organism>
<evidence type="ECO:0000256" key="4">
    <source>
        <dbReference type="ARBA" id="ARBA00022692"/>
    </source>
</evidence>
<evidence type="ECO:0000256" key="1">
    <source>
        <dbReference type="ARBA" id="ARBA00004651"/>
    </source>
</evidence>
<feature type="transmembrane region" description="Helical" evidence="7">
    <location>
        <begin position="73"/>
        <end position="94"/>
    </location>
</feature>
<dbReference type="Proteomes" id="UP001596447">
    <property type="component" value="Unassembled WGS sequence"/>
</dbReference>
<keyword evidence="10" id="KW-1185">Reference proteome</keyword>
<name>A0ABD5Z7G8_9EURY</name>
<evidence type="ECO:0000259" key="8">
    <source>
        <dbReference type="PROSITE" id="PS50850"/>
    </source>
</evidence>
<keyword evidence="5 7" id="KW-1133">Transmembrane helix</keyword>
<feature type="transmembrane region" description="Helical" evidence="7">
    <location>
        <begin position="277"/>
        <end position="297"/>
    </location>
</feature>
<accession>A0ABD5Z7G8</accession>
<sequence length="392" mass="39455">MDLRRLADLDALFLTAGLWFLAKFLRYAFPPLFPEFQRLYGVSNGALGLAFTAMMLVYALMQFPAGALADRLGPVRVVAAGALVTAGASLALFAPVPFPLLVAGMVVVGLGTGVHKTVAVRLLSTVYPHRKGRALGVLDTFGAFGGVVAPAAVVVLTGTPGWHVLFLVGGVVGVLLAGGFVARVPARVPEVDGGDGGSGAAVADYLSLFADARFDAFVLVTVGFSFAYNGAVAFLPLYLTDAAGLDAATASLLYSALFVVSLVQLVTGELSDRLGSLHVVVGTLVLAAVGLAGVLFGPGASPLALGVAVVAFGLGSHGFRPVRGAYLVELVPDSLAGGGLGVVRTILMGAGAVAPAVVGIVSETAGFDAAFGLLLAGLVVAVVVAVGLLVTE</sequence>
<dbReference type="PANTHER" id="PTHR23517:SF3">
    <property type="entry name" value="INTEGRAL MEMBRANE TRANSPORT PROTEIN"/>
    <property type="match status" value="1"/>
</dbReference>
<keyword evidence="4 7" id="KW-0812">Transmembrane</keyword>
<dbReference type="InterPro" id="IPR050171">
    <property type="entry name" value="MFS_Transporters"/>
</dbReference>
<keyword evidence="3" id="KW-1003">Cell membrane</keyword>
<feature type="transmembrane region" description="Helical" evidence="7">
    <location>
        <begin position="100"/>
        <end position="123"/>
    </location>
</feature>
<feature type="transmembrane region" description="Helical" evidence="7">
    <location>
        <begin position="12"/>
        <end position="29"/>
    </location>
</feature>
<evidence type="ECO:0000256" key="2">
    <source>
        <dbReference type="ARBA" id="ARBA00022448"/>
    </source>
</evidence>
<evidence type="ECO:0000256" key="7">
    <source>
        <dbReference type="SAM" id="Phobius"/>
    </source>
</evidence>
<evidence type="ECO:0000256" key="5">
    <source>
        <dbReference type="ARBA" id="ARBA00022989"/>
    </source>
</evidence>
<feature type="transmembrane region" description="Helical" evidence="7">
    <location>
        <begin position="334"/>
        <end position="357"/>
    </location>
</feature>
<dbReference type="InterPro" id="IPR011701">
    <property type="entry name" value="MFS"/>
</dbReference>
<reference evidence="9 10" key="1">
    <citation type="journal article" date="2019" name="Int. J. Syst. Evol. Microbiol.">
        <title>The Global Catalogue of Microorganisms (GCM) 10K type strain sequencing project: providing services to taxonomists for standard genome sequencing and annotation.</title>
        <authorList>
            <consortium name="The Broad Institute Genomics Platform"/>
            <consortium name="The Broad Institute Genome Sequencing Center for Infectious Disease"/>
            <person name="Wu L."/>
            <person name="Ma J."/>
        </authorList>
    </citation>
    <scope>NUCLEOTIDE SEQUENCE [LARGE SCALE GENOMIC DNA]</scope>
    <source>
        <strain evidence="9 10">XZGYJ-43</strain>
    </source>
</reference>
<keyword evidence="6 7" id="KW-0472">Membrane</keyword>
<feature type="transmembrane region" description="Helical" evidence="7">
    <location>
        <begin position="369"/>
        <end position="390"/>
    </location>
</feature>
<dbReference type="AlphaFoldDB" id="A0ABD5Z7G8"/>
<proteinExistence type="predicted"/>
<dbReference type="PANTHER" id="PTHR23517">
    <property type="entry name" value="RESISTANCE PROTEIN MDTM, PUTATIVE-RELATED-RELATED"/>
    <property type="match status" value="1"/>
</dbReference>
<feature type="domain" description="Major facilitator superfamily (MFS) profile" evidence="8">
    <location>
        <begin position="11"/>
        <end position="392"/>
    </location>
</feature>
<feature type="transmembrane region" description="Helical" evidence="7">
    <location>
        <begin position="135"/>
        <end position="156"/>
    </location>
</feature>
<feature type="transmembrane region" description="Helical" evidence="7">
    <location>
        <begin position="216"/>
        <end position="239"/>
    </location>
</feature>
<dbReference type="GO" id="GO:0005886">
    <property type="term" value="C:plasma membrane"/>
    <property type="evidence" value="ECO:0007669"/>
    <property type="project" value="UniProtKB-SubCell"/>
</dbReference>
<dbReference type="InterPro" id="IPR020846">
    <property type="entry name" value="MFS_dom"/>
</dbReference>